<dbReference type="InterPro" id="IPR001451">
    <property type="entry name" value="Hexapep"/>
</dbReference>
<proteinExistence type="predicted"/>
<accession>A0A7G8PX84</accession>
<evidence type="ECO:0000313" key="2">
    <source>
        <dbReference type="Proteomes" id="UP000515514"/>
    </source>
</evidence>
<name>A0A7G8PX84_9FLAO</name>
<dbReference type="PANTHER" id="PTHR23416">
    <property type="entry name" value="SIALIC ACID SYNTHASE-RELATED"/>
    <property type="match status" value="1"/>
</dbReference>
<dbReference type="CDD" id="cd04647">
    <property type="entry name" value="LbH_MAT_like"/>
    <property type="match status" value="1"/>
</dbReference>
<dbReference type="KEGG" id="alti:ALE3EI_2412"/>
<dbReference type="InterPro" id="IPR011004">
    <property type="entry name" value="Trimer_LpxA-like_sf"/>
</dbReference>
<dbReference type="Proteomes" id="UP000515514">
    <property type="component" value="Chromosome"/>
</dbReference>
<keyword evidence="1" id="KW-0808">Transferase</keyword>
<organism evidence="1 2">
    <name type="scientific">Constantimarinum furrinae</name>
    <dbReference type="NCBI Taxonomy" id="2562285"/>
    <lineage>
        <taxon>Bacteria</taxon>
        <taxon>Pseudomonadati</taxon>
        <taxon>Bacteroidota</taxon>
        <taxon>Flavobacteriia</taxon>
        <taxon>Flavobacteriales</taxon>
        <taxon>Flavobacteriaceae</taxon>
        <taxon>Altibacter/Constantimarinum group</taxon>
        <taxon>Constantimarinum</taxon>
    </lineage>
</organism>
<dbReference type="InterPro" id="IPR051159">
    <property type="entry name" value="Hexapeptide_acetyltransf"/>
</dbReference>
<dbReference type="Pfam" id="PF00132">
    <property type="entry name" value="Hexapep"/>
    <property type="match status" value="1"/>
</dbReference>
<dbReference type="GO" id="GO:0016740">
    <property type="term" value="F:transferase activity"/>
    <property type="evidence" value="ECO:0007669"/>
    <property type="project" value="UniProtKB-KW"/>
</dbReference>
<keyword evidence="2" id="KW-1185">Reference proteome</keyword>
<evidence type="ECO:0000313" key="1">
    <source>
        <dbReference type="EMBL" id="QNJ98950.1"/>
    </source>
</evidence>
<sequence>MRIFRKIYYRVLSLYASILFGSRVHVYGKFKIGNYKNIKIGRDSVINYGVYIQGRDRVEIGERVTLSTRAMIFDSGLDPEKLFTTSNVPHISSFVKIEDDVWIGAGAIILPGVTIKKNSIVAAGSVVTKDFPSHSIIGGNPARLIKSIDS</sequence>
<gene>
    <name evidence="1" type="ORF">ALE3EI_2412</name>
</gene>
<dbReference type="Gene3D" id="2.160.10.10">
    <property type="entry name" value="Hexapeptide repeat proteins"/>
    <property type="match status" value="1"/>
</dbReference>
<dbReference type="AlphaFoldDB" id="A0A7G8PX84"/>
<reference evidence="1 2" key="1">
    <citation type="submission" date="2020-04" db="EMBL/GenBank/DDBJ databases">
        <title>Genome sequence of Altibacter aquimarinus strain ALE3EI.</title>
        <authorList>
            <person name="Oh H.-M."/>
            <person name="Jang D."/>
        </authorList>
    </citation>
    <scope>NUCLEOTIDE SEQUENCE [LARGE SCALE GENOMIC DNA]</scope>
    <source>
        <strain evidence="1 2">ALE3EI</strain>
    </source>
</reference>
<dbReference type="EMBL" id="CP052909">
    <property type="protein sequence ID" value="QNJ98950.1"/>
    <property type="molecule type" value="Genomic_DNA"/>
</dbReference>
<dbReference type="SUPFAM" id="SSF51161">
    <property type="entry name" value="Trimeric LpxA-like enzymes"/>
    <property type="match status" value="1"/>
</dbReference>
<dbReference type="RefSeq" id="WP_186989025.1">
    <property type="nucleotide sequence ID" value="NZ_CP052909.1"/>
</dbReference>
<protein>
    <submittedName>
        <fullName evidence="1">Maltose O-acetyltransferase</fullName>
    </submittedName>
</protein>